<dbReference type="Proteomes" id="UP000316770">
    <property type="component" value="Chromosome"/>
</dbReference>
<protein>
    <recommendedName>
        <fullName evidence="1">PKD domain-containing protein</fullName>
    </recommendedName>
</protein>
<dbReference type="InterPro" id="IPR000601">
    <property type="entry name" value="PKD_dom"/>
</dbReference>
<dbReference type="EMBL" id="CP036318">
    <property type="protein sequence ID" value="QDV55244.1"/>
    <property type="molecule type" value="Genomic_DNA"/>
</dbReference>
<reference evidence="2 3" key="1">
    <citation type="submission" date="2019-02" db="EMBL/GenBank/DDBJ databases">
        <title>Deep-cultivation of Planctomycetes and their phenomic and genomic characterization uncovers novel biology.</title>
        <authorList>
            <person name="Wiegand S."/>
            <person name="Jogler M."/>
            <person name="Boedeker C."/>
            <person name="Pinto D."/>
            <person name="Vollmers J."/>
            <person name="Rivas-Marin E."/>
            <person name="Kohn T."/>
            <person name="Peeters S.H."/>
            <person name="Heuer A."/>
            <person name="Rast P."/>
            <person name="Oberbeckmann S."/>
            <person name="Bunk B."/>
            <person name="Jeske O."/>
            <person name="Meyerdierks A."/>
            <person name="Storesund J.E."/>
            <person name="Kallscheuer N."/>
            <person name="Luecker S."/>
            <person name="Lage O.M."/>
            <person name="Pohl T."/>
            <person name="Merkel B.J."/>
            <person name="Hornburger P."/>
            <person name="Mueller R.-W."/>
            <person name="Bruemmer F."/>
            <person name="Labrenz M."/>
            <person name="Spormann A.M."/>
            <person name="Op den Camp H."/>
            <person name="Overmann J."/>
            <person name="Amann R."/>
            <person name="Jetten M.S.M."/>
            <person name="Mascher T."/>
            <person name="Medema M.H."/>
            <person name="Devos D.P."/>
            <person name="Kaster A.-K."/>
            <person name="Ovreas L."/>
            <person name="Rohde M."/>
            <person name="Galperin M.Y."/>
            <person name="Jogler C."/>
        </authorList>
    </citation>
    <scope>NUCLEOTIDE SEQUENCE [LARGE SCALE GENOMIC DNA]</scope>
    <source>
        <strain evidence="2 3">Mal33</strain>
    </source>
</reference>
<evidence type="ECO:0000313" key="2">
    <source>
        <dbReference type="EMBL" id="QDV55244.1"/>
    </source>
</evidence>
<dbReference type="Pfam" id="PF00404">
    <property type="entry name" value="Dockerin_1"/>
    <property type="match status" value="1"/>
</dbReference>
<dbReference type="SUPFAM" id="SSF49299">
    <property type="entry name" value="PKD domain"/>
    <property type="match status" value="1"/>
</dbReference>
<dbReference type="InterPro" id="IPR035986">
    <property type="entry name" value="PKD_dom_sf"/>
</dbReference>
<dbReference type="Gene3D" id="3.40.390.10">
    <property type="entry name" value="Collagenase (Catalytic Domain)"/>
    <property type="match status" value="1"/>
</dbReference>
<dbReference type="GO" id="GO:0004553">
    <property type="term" value="F:hydrolase activity, hydrolyzing O-glycosyl compounds"/>
    <property type="evidence" value="ECO:0007669"/>
    <property type="project" value="InterPro"/>
</dbReference>
<dbReference type="CDD" id="cd00146">
    <property type="entry name" value="PKD"/>
    <property type="match status" value="1"/>
</dbReference>
<dbReference type="AlphaFoldDB" id="A0A518IQ75"/>
<dbReference type="SUPFAM" id="SSF55486">
    <property type="entry name" value="Metalloproteases ('zincins'), catalytic domain"/>
    <property type="match status" value="1"/>
</dbReference>
<dbReference type="InterPro" id="IPR038081">
    <property type="entry name" value="CalX-like_sf"/>
</dbReference>
<dbReference type="Gene3D" id="2.60.40.2030">
    <property type="match status" value="1"/>
</dbReference>
<dbReference type="SUPFAM" id="SSF141072">
    <property type="entry name" value="CalX-like"/>
    <property type="match status" value="2"/>
</dbReference>
<dbReference type="InterPro" id="IPR013783">
    <property type="entry name" value="Ig-like_fold"/>
</dbReference>
<sequence length="826" mass="87164">MLWGVETYAVVRWPTCAGVFPRFPKSETLNFSSRSGSQKRLRHNALRQPRRLRAEQLECRRLLAVAEGTPYEFSTKFDASALVGSVSGSVQWGDGSTSAATVSSINTNGPLTAVIRYDYDTRGFFTTARRALLQSAIDSMVERLNDSLDAITPTASNTWTATFANPSDRNKQVSIKNLNVKANELIIYAGAQPLPGSQLGEGSYGGYSASGTQSFLNSVATRGQSGAAGSKPTDFGPWGGSITFDSEITDWYFGSDIDGIQPGEVDFVSVAMHEVAHILGFGTSASWNQLVSGGGFAGAKSRAAYDGSGNVPLSGGHWAATVTDAGQATLLDPILSRGVRTYPTALDWAGLDDLGWTLANRQVTVSGSHVFADNATYDVDVVLKGSRIGELSKSLSASVTNVKPTLEVSGNLMATVGQSISIIDIGKISDPGFRNNANKTDETFTYSIDWGDNSGDDSGDATIDRVGNSSRTTLASFNASHIYTSSGTKTVRVTVTDDDGGNATQNFQIVVGLPPALSLTVNRKSINEDSGSGAAELTVSRGTASTAAAQVILLSSSDVSEAQVPTSVTIPAGQSSIVVAVNAIDDTLFDGDQEVRFTASASGFEQESVGLIVKDAEAITASFSTPDIAEDELSGGLALTVRRSNTDTQSPVTVKIAGDPNGTLGMGSTVTIPAGQQQVVLPLTVEDDTLQQGPRTFEMNFSATGYLSGSTQLVIRDDEPAYYQNPDNPLDVTGDSFVTPLDALRILNSLNLNGGARRLDPATEPLGRSFFDTNGDYQLTPLDALIVINGIASQAAAEAAPAAEERDEAVWGVDVDWLLDLEYRDR</sequence>
<dbReference type="PROSITE" id="PS50093">
    <property type="entry name" value="PKD"/>
    <property type="match status" value="1"/>
</dbReference>
<keyword evidence="3" id="KW-1185">Reference proteome</keyword>
<accession>A0A518IQ75</accession>
<dbReference type="InterPro" id="IPR002105">
    <property type="entry name" value="Dockerin_1_rpt"/>
</dbReference>
<gene>
    <name evidence="2" type="ORF">Mal33_12140</name>
</gene>
<evidence type="ECO:0000259" key="1">
    <source>
        <dbReference type="PROSITE" id="PS50093"/>
    </source>
</evidence>
<organism evidence="2 3">
    <name type="scientific">Rosistilla oblonga</name>
    <dbReference type="NCBI Taxonomy" id="2527990"/>
    <lineage>
        <taxon>Bacteria</taxon>
        <taxon>Pseudomonadati</taxon>
        <taxon>Planctomycetota</taxon>
        <taxon>Planctomycetia</taxon>
        <taxon>Pirellulales</taxon>
        <taxon>Pirellulaceae</taxon>
        <taxon>Rosistilla</taxon>
    </lineage>
</organism>
<evidence type="ECO:0000313" key="3">
    <source>
        <dbReference type="Proteomes" id="UP000316770"/>
    </source>
</evidence>
<dbReference type="InterPro" id="IPR024079">
    <property type="entry name" value="MetalloPept_cat_dom_sf"/>
</dbReference>
<dbReference type="Gene3D" id="2.60.40.10">
    <property type="entry name" value="Immunoglobulins"/>
    <property type="match status" value="1"/>
</dbReference>
<proteinExistence type="predicted"/>
<dbReference type="GO" id="GO:0008237">
    <property type="term" value="F:metallopeptidase activity"/>
    <property type="evidence" value="ECO:0007669"/>
    <property type="project" value="InterPro"/>
</dbReference>
<feature type="domain" description="PKD" evidence="1">
    <location>
        <begin position="436"/>
        <end position="511"/>
    </location>
</feature>
<name>A0A518IQ75_9BACT</name>
<dbReference type="GO" id="GO:0000272">
    <property type="term" value="P:polysaccharide catabolic process"/>
    <property type="evidence" value="ECO:0007669"/>
    <property type="project" value="InterPro"/>
</dbReference>